<feature type="transmembrane region" description="Helical" evidence="1">
    <location>
        <begin position="230"/>
        <end position="247"/>
    </location>
</feature>
<comment type="caution">
    <text evidence="3">The sequence shown here is derived from an EMBL/GenBank/DDBJ whole genome shotgun (WGS) entry which is preliminary data.</text>
</comment>
<keyword evidence="1" id="KW-0812">Transmembrane</keyword>
<dbReference type="Proteomes" id="UP001642484">
    <property type="component" value="Unassembled WGS sequence"/>
</dbReference>
<dbReference type="InterPro" id="IPR012171">
    <property type="entry name" value="Fatty_acid_desaturase"/>
</dbReference>
<dbReference type="Pfam" id="PF00487">
    <property type="entry name" value="FA_desaturase"/>
    <property type="match status" value="1"/>
</dbReference>
<feature type="domain" description="Fatty acid desaturase" evidence="2">
    <location>
        <begin position="136"/>
        <end position="353"/>
    </location>
</feature>
<feature type="transmembrane region" description="Helical" evidence="1">
    <location>
        <begin position="259"/>
        <end position="289"/>
    </location>
</feature>
<evidence type="ECO:0000313" key="4">
    <source>
        <dbReference type="Proteomes" id="UP001642484"/>
    </source>
</evidence>
<name>A0ABP0N7T8_9DINO</name>
<dbReference type="EMBL" id="CAXAMN010021361">
    <property type="protein sequence ID" value="CAK9058325.1"/>
    <property type="molecule type" value="Genomic_DNA"/>
</dbReference>
<keyword evidence="1" id="KW-1133">Transmembrane helix</keyword>
<dbReference type="PANTHER" id="PTHR19353:SF73">
    <property type="entry name" value="FATTY ACID DESATURASE"/>
    <property type="match status" value="1"/>
</dbReference>
<reference evidence="3 4" key="1">
    <citation type="submission" date="2024-02" db="EMBL/GenBank/DDBJ databases">
        <authorList>
            <person name="Chen Y."/>
            <person name="Shah S."/>
            <person name="Dougan E. K."/>
            <person name="Thang M."/>
            <person name="Chan C."/>
        </authorList>
    </citation>
    <scope>NUCLEOTIDE SEQUENCE [LARGE SCALE GENOMIC DNA]</scope>
</reference>
<dbReference type="InterPro" id="IPR005804">
    <property type="entry name" value="FA_desaturase_dom"/>
</dbReference>
<accession>A0ABP0N7T8</accession>
<evidence type="ECO:0000259" key="2">
    <source>
        <dbReference type="Pfam" id="PF00487"/>
    </source>
</evidence>
<evidence type="ECO:0000256" key="1">
    <source>
        <dbReference type="SAM" id="Phobius"/>
    </source>
</evidence>
<proteinExistence type="predicted"/>
<sequence length="410" mass="46724">MTLAALAVPIRASGLRLVYLDSSERSRGHFAAARPNNLWMGRCWAAPVAVATALKVRHHPSRCSRLRRSRRWALSTTVLKDVSEAEVTERRKLQELVSKWRADDSEAWLSLALTAGLYLSSLALVHLSGGHWSSIIFLAFALVRAFIVFHDAAHSSFFEKPEHNKSLGQVLQFFINYSLEEWNAVHNSHHAHFGDNTIRDSSLTIWFSEQELDNAAWYLRLVHRIIRDPIFFYPLAGLFVFFLNKPQQHWPYRTVVPFLVWYGLGMQTLCAYLLAAWLGGSLGVACFHLQHHCNSPYRVPDDSSRTHLDAAILGSTRIPLAWPLSVFSFGIEYHHIHHFDIRVPGYRLERCDAEGEAANLWTRVNTVDWLRAVKSLCHSQFQGSSKAFDGLESPRFSSFWPYSALGLQDD</sequence>
<protein>
    <recommendedName>
        <fullName evidence="2">Fatty acid desaturase domain-containing protein</fullName>
    </recommendedName>
</protein>
<gene>
    <name evidence="3" type="ORF">CCMP2556_LOCUS28744</name>
</gene>
<organism evidence="3 4">
    <name type="scientific">Durusdinium trenchii</name>
    <dbReference type="NCBI Taxonomy" id="1381693"/>
    <lineage>
        <taxon>Eukaryota</taxon>
        <taxon>Sar</taxon>
        <taxon>Alveolata</taxon>
        <taxon>Dinophyceae</taxon>
        <taxon>Suessiales</taxon>
        <taxon>Symbiodiniaceae</taxon>
        <taxon>Durusdinium</taxon>
    </lineage>
</organism>
<keyword evidence="4" id="KW-1185">Reference proteome</keyword>
<dbReference type="PANTHER" id="PTHR19353">
    <property type="entry name" value="FATTY ACID DESATURASE 2"/>
    <property type="match status" value="1"/>
</dbReference>
<evidence type="ECO:0000313" key="3">
    <source>
        <dbReference type="EMBL" id="CAK9058325.1"/>
    </source>
</evidence>
<keyword evidence="1" id="KW-0472">Membrane</keyword>